<proteinExistence type="predicted"/>
<dbReference type="InterPro" id="IPR011989">
    <property type="entry name" value="ARM-like"/>
</dbReference>
<keyword evidence="1" id="KW-0732">Signal</keyword>
<reference evidence="2 3" key="1">
    <citation type="submission" date="2015-03" db="EMBL/GenBank/DDBJ databases">
        <title>Genome assembly of Sandaracinus amylolyticus DSM 53668.</title>
        <authorList>
            <person name="Sharma G."/>
            <person name="Subramanian S."/>
        </authorList>
    </citation>
    <scope>NUCLEOTIDE SEQUENCE [LARGE SCALE GENOMIC DNA]</scope>
    <source>
        <strain evidence="2 3">DSM 53668</strain>
    </source>
</reference>
<organism evidence="2 3">
    <name type="scientific">Sandaracinus amylolyticus</name>
    <dbReference type="NCBI Taxonomy" id="927083"/>
    <lineage>
        <taxon>Bacteria</taxon>
        <taxon>Pseudomonadati</taxon>
        <taxon>Myxococcota</taxon>
        <taxon>Polyangia</taxon>
        <taxon>Polyangiales</taxon>
        <taxon>Sandaracinaceae</taxon>
        <taxon>Sandaracinus</taxon>
    </lineage>
</organism>
<dbReference type="Proteomes" id="UP000034883">
    <property type="component" value="Chromosome"/>
</dbReference>
<accession>A0A0F6YK11</accession>
<dbReference type="RefSeq" id="WP_053235492.1">
    <property type="nucleotide sequence ID" value="NZ_CP011125.1"/>
</dbReference>
<feature type="signal peptide" evidence="1">
    <location>
        <begin position="1"/>
        <end position="22"/>
    </location>
</feature>
<dbReference type="AlphaFoldDB" id="A0A0F6YK11"/>
<name>A0A0F6YK11_9BACT</name>
<dbReference type="SMART" id="SM00567">
    <property type="entry name" value="EZ_HEAT"/>
    <property type="match status" value="2"/>
</dbReference>
<dbReference type="EMBL" id="CP011125">
    <property type="protein sequence ID" value="AKF08335.1"/>
    <property type="molecule type" value="Genomic_DNA"/>
</dbReference>
<dbReference type="Pfam" id="PF13646">
    <property type="entry name" value="HEAT_2"/>
    <property type="match status" value="1"/>
</dbReference>
<keyword evidence="3" id="KW-1185">Reference proteome</keyword>
<evidence type="ECO:0000313" key="3">
    <source>
        <dbReference type="Proteomes" id="UP000034883"/>
    </source>
</evidence>
<evidence type="ECO:0008006" key="4">
    <source>
        <dbReference type="Google" id="ProtNLM"/>
    </source>
</evidence>
<dbReference type="Gene3D" id="1.25.10.10">
    <property type="entry name" value="Leucine-rich Repeat Variant"/>
    <property type="match status" value="1"/>
</dbReference>
<feature type="chain" id="PRO_5002512488" description="HEAT repeat protein" evidence="1">
    <location>
        <begin position="23"/>
        <end position="198"/>
    </location>
</feature>
<dbReference type="SUPFAM" id="SSF48371">
    <property type="entry name" value="ARM repeat"/>
    <property type="match status" value="1"/>
</dbReference>
<dbReference type="KEGG" id="samy:DB32_005484"/>
<dbReference type="STRING" id="927083.DB32_005484"/>
<evidence type="ECO:0000313" key="2">
    <source>
        <dbReference type="EMBL" id="AKF08335.1"/>
    </source>
</evidence>
<dbReference type="InterPro" id="IPR004155">
    <property type="entry name" value="PBS_lyase_HEAT"/>
</dbReference>
<evidence type="ECO:0000256" key="1">
    <source>
        <dbReference type="SAM" id="SignalP"/>
    </source>
</evidence>
<dbReference type="InterPro" id="IPR016024">
    <property type="entry name" value="ARM-type_fold"/>
</dbReference>
<sequence length="198" mass="21000">MRLPTFALALALFTTTASVATASVARAQDEVGPGREDPAPPRTRADVIALLSGFESTPTLDAWRAMGPTTIPLLRATIDDARTPGFVRLRAVHALGAFTTSEVRTTLRRLLRRSEGLVVREAVLALTTAFGAASEPDVAPLLSHSDTAVREAAIDALGRMGTAGARSRLQAHLAQERDEVLRERVQERLRGGAGSSPG</sequence>
<gene>
    <name evidence="2" type="ORF">DB32_005484</name>
</gene>
<protein>
    <recommendedName>
        <fullName evidence="4">HEAT repeat protein</fullName>
    </recommendedName>
</protein>